<comment type="similarity">
    <text evidence="5">Belongs to the CbiD family.</text>
</comment>
<reference evidence="6 7" key="1">
    <citation type="journal article" date="2014" name="Genome Announc.">
        <title>Draft Genome Sequence of Fervidicella metallireducens Strain AeBT, an Iron-Reducing Thermoanaerobe from the Great Artesian Basin.</title>
        <authorList>
            <person name="Patel B.K."/>
        </authorList>
    </citation>
    <scope>NUCLEOTIDE SEQUENCE [LARGE SCALE GENOMIC DNA]</scope>
    <source>
        <strain evidence="6 7">AeB</strain>
    </source>
</reference>
<dbReference type="HAMAP" id="MF_00787">
    <property type="entry name" value="CbiD"/>
    <property type="match status" value="1"/>
</dbReference>
<dbReference type="AlphaFoldDB" id="A0A017RXB1"/>
<dbReference type="Gene3D" id="3.30.2110.10">
    <property type="entry name" value="CbiD-like"/>
    <property type="match status" value="1"/>
</dbReference>
<dbReference type="InterPro" id="IPR036074">
    <property type="entry name" value="CbiD_sf"/>
</dbReference>
<evidence type="ECO:0000313" key="7">
    <source>
        <dbReference type="Proteomes" id="UP000019681"/>
    </source>
</evidence>
<keyword evidence="7" id="KW-1185">Reference proteome</keyword>
<dbReference type="GO" id="GO:0019251">
    <property type="term" value="P:anaerobic cobalamin biosynthetic process"/>
    <property type="evidence" value="ECO:0007669"/>
    <property type="project" value="UniProtKB-UniRule"/>
</dbReference>
<dbReference type="GO" id="GO:0032259">
    <property type="term" value="P:methylation"/>
    <property type="evidence" value="ECO:0007669"/>
    <property type="project" value="UniProtKB-KW"/>
</dbReference>
<evidence type="ECO:0000256" key="2">
    <source>
        <dbReference type="ARBA" id="ARBA00022603"/>
    </source>
</evidence>
<dbReference type="OrthoDB" id="6439987at2"/>
<dbReference type="PANTHER" id="PTHR35863">
    <property type="entry name" value="COBALT-PRECORRIN-5B C(1)-METHYLTRANSFERASE"/>
    <property type="match status" value="1"/>
</dbReference>
<organism evidence="6 7">
    <name type="scientific">Fervidicella metallireducens AeB</name>
    <dbReference type="NCBI Taxonomy" id="1403537"/>
    <lineage>
        <taxon>Bacteria</taxon>
        <taxon>Bacillati</taxon>
        <taxon>Bacillota</taxon>
        <taxon>Clostridia</taxon>
        <taxon>Eubacteriales</taxon>
        <taxon>Clostridiaceae</taxon>
        <taxon>Fervidicella</taxon>
    </lineage>
</organism>
<keyword evidence="4 5" id="KW-0949">S-adenosyl-L-methionine</keyword>
<accession>A0A017RXB1</accession>
<comment type="function">
    <text evidence="5">Catalyzes the methylation of C-1 in cobalt-precorrin-5B to form cobalt-precorrin-6A.</text>
</comment>
<gene>
    <name evidence="5" type="primary">cbiD</name>
    <name evidence="6" type="ORF">Q428_03825</name>
</gene>
<evidence type="ECO:0000256" key="1">
    <source>
        <dbReference type="ARBA" id="ARBA00022573"/>
    </source>
</evidence>
<dbReference type="InterPro" id="IPR002748">
    <property type="entry name" value="CbiD"/>
</dbReference>
<proteinExistence type="inferred from homology"/>
<dbReference type="Proteomes" id="UP000019681">
    <property type="component" value="Unassembled WGS sequence"/>
</dbReference>
<dbReference type="RefSeq" id="WP_035378291.1">
    <property type="nucleotide sequence ID" value="NZ_AZQP01000007.1"/>
</dbReference>
<comment type="catalytic activity">
    <reaction evidence="5">
        <text>Co-precorrin-5B + S-adenosyl-L-methionine = Co-precorrin-6A + S-adenosyl-L-homocysteine</text>
        <dbReference type="Rhea" id="RHEA:26285"/>
        <dbReference type="ChEBI" id="CHEBI:57856"/>
        <dbReference type="ChEBI" id="CHEBI:59789"/>
        <dbReference type="ChEBI" id="CHEBI:60063"/>
        <dbReference type="ChEBI" id="CHEBI:60064"/>
        <dbReference type="EC" id="2.1.1.195"/>
    </reaction>
</comment>
<keyword evidence="1 5" id="KW-0169">Cobalamin biosynthesis</keyword>
<keyword evidence="3 5" id="KW-0808">Transferase</keyword>
<keyword evidence="2 5" id="KW-0489">Methyltransferase</keyword>
<comment type="pathway">
    <text evidence="5">Cofactor biosynthesis; adenosylcobalamin biosynthesis; cob(II)yrinate a,c-diamide from sirohydrochlorin (anaerobic route): step 6/10.</text>
</comment>
<dbReference type="PIRSF" id="PIRSF026782">
    <property type="entry name" value="CbiD"/>
    <property type="match status" value="1"/>
</dbReference>
<protein>
    <recommendedName>
        <fullName evidence="5">Cobalt-precorrin-5B C(1)-methyltransferase</fullName>
        <ecNumber evidence="5">2.1.1.195</ecNumber>
    </recommendedName>
    <alternativeName>
        <fullName evidence="5">Cobalt-precorrin-6A synthase</fullName>
    </alternativeName>
</protein>
<evidence type="ECO:0000256" key="5">
    <source>
        <dbReference type="HAMAP-Rule" id="MF_00787"/>
    </source>
</evidence>
<comment type="caution">
    <text evidence="6">The sequence shown here is derived from an EMBL/GenBank/DDBJ whole genome shotgun (WGS) entry which is preliminary data.</text>
</comment>
<evidence type="ECO:0000256" key="3">
    <source>
        <dbReference type="ARBA" id="ARBA00022679"/>
    </source>
</evidence>
<evidence type="ECO:0000313" key="6">
    <source>
        <dbReference type="EMBL" id="EYE89226.1"/>
    </source>
</evidence>
<name>A0A017RXB1_9CLOT</name>
<dbReference type="SUPFAM" id="SSF111342">
    <property type="entry name" value="CbiD-like"/>
    <property type="match status" value="1"/>
</dbReference>
<dbReference type="EC" id="2.1.1.195" evidence="5"/>
<dbReference type="UniPathway" id="UPA00148">
    <property type="reaction ID" value="UER00227"/>
</dbReference>
<dbReference type="STRING" id="1403537.Q428_03825"/>
<dbReference type="GO" id="GO:0043780">
    <property type="term" value="F:cobalt-precorrin-5B C1-methyltransferase activity"/>
    <property type="evidence" value="ECO:0007669"/>
    <property type="project" value="RHEA"/>
</dbReference>
<dbReference type="NCBIfam" id="TIGR00312">
    <property type="entry name" value="cbiD"/>
    <property type="match status" value="1"/>
</dbReference>
<evidence type="ECO:0000256" key="4">
    <source>
        <dbReference type="ARBA" id="ARBA00022691"/>
    </source>
</evidence>
<dbReference type="PANTHER" id="PTHR35863:SF1">
    <property type="entry name" value="COBALT-PRECORRIN-5B C(1)-METHYLTRANSFERASE"/>
    <property type="match status" value="1"/>
</dbReference>
<dbReference type="EMBL" id="AZQP01000007">
    <property type="protein sequence ID" value="EYE89226.1"/>
    <property type="molecule type" value="Genomic_DNA"/>
</dbReference>
<sequence>MSDFFVIKEGKRLRCGYTTGSCAAGASKAAAQMLMEKRIVDKIQIDTPAGISLTLKVEEQHIGEDYAECCIVKDAGDDPDVTDKIRIYSRVRRRNDSKIIIDGGEGIGRITRSGFWGEAGEAAINPVPRNMIREELQKISHSGFDVLIYSPEGVEIAKKTFNSNIGIIGGISIIGTKGIVEPMSEDALKKTIYLEIDAAFDKGNKEVVLFLGNYGEGVVENLNLSGEKVKISNFIGDMLLYCHSKGFKKVTLVGHIGKLSKLSVGAFNTHNKVCDVRIEAFIYYLALSGAEKSIIDRVNECKTSEEALKILKNEGYDHIINDMISGCRKRIKRYVKDEDFNIEVIMYSMEYGILGGYDD</sequence>
<dbReference type="Pfam" id="PF01888">
    <property type="entry name" value="CbiD"/>
    <property type="match status" value="1"/>
</dbReference>